<proteinExistence type="predicted"/>
<gene>
    <name evidence="1" type="ORF">Pint_16327</name>
</gene>
<organism evidence="1 2">
    <name type="scientific">Pistacia integerrima</name>
    <dbReference type="NCBI Taxonomy" id="434235"/>
    <lineage>
        <taxon>Eukaryota</taxon>
        <taxon>Viridiplantae</taxon>
        <taxon>Streptophyta</taxon>
        <taxon>Embryophyta</taxon>
        <taxon>Tracheophyta</taxon>
        <taxon>Spermatophyta</taxon>
        <taxon>Magnoliopsida</taxon>
        <taxon>eudicotyledons</taxon>
        <taxon>Gunneridae</taxon>
        <taxon>Pentapetalae</taxon>
        <taxon>rosids</taxon>
        <taxon>malvids</taxon>
        <taxon>Sapindales</taxon>
        <taxon>Anacardiaceae</taxon>
        <taxon>Pistacia</taxon>
    </lineage>
</organism>
<accession>A0ACC0ZEV9</accession>
<keyword evidence="2" id="KW-1185">Reference proteome</keyword>
<evidence type="ECO:0000313" key="1">
    <source>
        <dbReference type="EMBL" id="KAJ0049157.1"/>
    </source>
</evidence>
<protein>
    <submittedName>
        <fullName evidence="1">Uncharacterized protein</fullName>
    </submittedName>
</protein>
<evidence type="ECO:0000313" key="2">
    <source>
        <dbReference type="Proteomes" id="UP001163603"/>
    </source>
</evidence>
<name>A0ACC0ZEV9_9ROSI</name>
<comment type="caution">
    <text evidence="1">The sequence shown here is derived from an EMBL/GenBank/DDBJ whole genome shotgun (WGS) entry which is preliminary data.</text>
</comment>
<dbReference type="EMBL" id="CM047737">
    <property type="protein sequence ID" value="KAJ0049157.1"/>
    <property type="molecule type" value="Genomic_DNA"/>
</dbReference>
<sequence>MDLSTKKKIMEELERFVNRKELYKREGKAWKREYMLFGPSITGKSRLIQAMTNFLNCEIYELKLNGIKGNNELLNLLITTKNNSILVVKYCSTKFPARHEEGVAESTETLENQVTLSRLLNLFVGLWSSGGDGRIIVFMTNHKEKVDLALHYILVTWMCMSICPVTFTLYSKLCLSIFDTLAIDLSTKKKIIGDLERFLKRKVFYKRKGKTWKREYMLFDASVTGKSRLIQAMTNFLNFDISRHEEGEAEATETPEN</sequence>
<reference evidence="2" key="1">
    <citation type="journal article" date="2023" name="G3 (Bethesda)">
        <title>Genome assembly and association tests identify interacting loci associated with vigor, precocity, and sex in interspecific pistachio rootstocks.</title>
        <authorList>
            <person name="Palmer W."/>
            <person name="Jacygrad E."/>
            <person name="Sagayaradj S."/>
            <person name="Cavanaugh K."/>
            <person name="Han R."/>
            <person name="Bertier L."/>
            <person name="Beede B."/>
            <person name="Kafkas S."/>
            <person name="Golino D."/>
            <person name="Preece J."/>
            <person name="Michelmore R."/>
        </authorList>
    </citation>
    <scope>NUCLEOTIDE SEQUENCE [LARGE SCALE GENOMIC DNA]</scope>
</reference>
<dbReference type="Proteomes" id="UP001163603">
    <property type="component" value="Chromosome 2"/>
</dbReference>